<evidence type="ECO:0000256" key="1">
    <source>
        <dbReference type="ARBA" id="ARBA00004141"/>
    </source>
</evidence>
<feature type="transmembrane region" description="Helical" evidence="9">
    <location>
        <begin position="170"/>
        <end position="194"/>
    </location>
</feature>
<dbReference type="PANTHER" id="PTHR31885">
    <property type="entry name" value="GH04784P"/>
    <property type="match status" value="1"/>
</dbReference>
<evidence type="ECO:0000256" key="8">
    <source>
        <dbReference type="ARBA" id="ARBA00049560"/>
    </source>
</evidence>
<name>A0A8D8XB54_9HEMI</name>
<evidence type="ECO:0000256" key="3">
    <source>
        <dbReference type="ARBA" id="ARBA00022692"/>
    </source>
</evidence>
<dbReference type="EC" id="3.3.2.2" evidence="6"/>
<dbReference type="PANTHER" id="PTHR31885:SF6">
    <property type="entry name" value="GH04784P"/>
    <property type="match status" value="1"/>
</dbReference>
<feature type="transmembrane region" description="Helical" evidence="9">
    <location>
        <begin position="139"/>
        <end position="158"/>
    </location>
</feature>
<dbReference type="Pfam" id="PF07947">
    <property type="entry name" value="YhhN"/>
    <property type="match status" value="1"/>
</dbReference>
<comment type="subcellular location">
    <subcellularLocation>
        <location evidence="1">Membrane</location>
        <topology evidence="1">Multi-pass membrane protein</topology>
    </subcellularLocation>
</comment>
<dbReference type="EMBL" id="HBUF01298780">
    <property type="protein sequence ID" value="CAG6690673.1"/>
    <property type="molecule type" value="Transcribed_RNA"/>
</dbReference>
<sequence length="242" mass="27060">MTASHQNFKSISSKLVPFVNTVGVYFILFLPSDEPSLFSMLIKCLPILSLMVYVILHGISLQPKYSMSRRILLGLMFSCLGDALLVWPNYFLEGMLSFGVAQLMYISAFDLKPLNLDVGVILYVISALGLTILRRNLTGVFQVGVPIYTFLLTTMTWRTIARLDIKQGCWLRYVTCIGGILWLVSDGLLGFHLFYTPLPYSQLFIMGTYYMGQLGIALSVSEQQPCPSPSPTLVNKPAHLVQ</sequence>
<evidence type="ECO:0000256" key="9">
    <source>
        <dbReference type="SAM" id="Phobius"/>
    </source>
</evidence>
<keyword evidence="4 9" id="KW-1133">Transmembrane helix</keyword>
<dbReference type="EMBL" id="HBUF01298781">
    <property type="protein sequence ID" value="CAG6690674.1"/>
    <property type="molecule type" value="Transcribed_RNA"/>
</dbReference>
<reference evidence="10" key="1">
    <citation type="submission" date="2021-05" db="EMBL/GenBank/DDBJ databases">
        <authorList>
            <person name="Alioto T."/>
            <person name="Alioto T."/>
            <person name="Gomez Garrido J."/>
        </authorList>
    </citation>
    <scope>NUCLEOTIDE SEQUENCE</scope>
</reference>
<dbReference type="GO" id="GO:0016020">
    <property type="term" value="C:membrane"/>
    <property type="evidence" value="ECO:0007669"/>
    <property type="project" value="UniProtKB-SubCell"/>
</dbReference>
<dbReference type="InterPro" id="IPR012506">
    <property type="entry name" value="TMEM86B-like"/>
</dbReference>
<keyword evidence="5 9" id="KW-0472">Membrane</keyword>
<keyword evidence="3 9" id="KW-0812">Transmembrane</keyword>
<dbReference type="AlphaFoldDB" id="A0A8D8XB54"/>
<accession>A0A8D8XB54</accession>
<comment type="catalytic activity">
    <reaction evidence="7">
        <text>a 1-O-(1Z-alkenyl)-sn-glycero-3-phosphoethanolamine + H2O = a 2,3-saturated aldehyde + sn-glycero-3-phosphoethanolamine</text>
        <dbReference type="Rhea" id="RHEA:16905"/>
        <dbReference type="ChEBI" id="CHEBI:15377"/>
        <dbReference type="ChEBI" id="CHEBI:73359"/>
        <dbReference type="ChEBI" id="CHEBI:77288"/>
        <dbReference type="ChEBI" id="CHEBI:143890"/>
        <dbReference type="EC" id="3.3.2.2"/>
    </reaction>
</comment>
<comment type="similarity">
    <text evidence="2">Belongs to the TMEM86 family.</text>
</comment>
<evidence type="ECO:0000256" key="4">
    <source>
        <dbReference type="ARBA" id="ARBA00022989"/>
    </source>
</evidence>
<comment type="catalytic activity">
    <reaction evidence="8">
        <text>a 1-O-(1Z-alkenyl)-sn-glycero-3-phosphocholine + H2O = a 2,3-saturated aldehyde + sn-glycerol 3-phosphocholine</text>
        <dbReference type="Rhea" id="RHEA:22544"/>
        <dbReference type="ChEBI" id="CHEBI:15377"/>
        <dbReference type="ChEBI" id="CHEBI:16870"/>
        <dbReference type="ChEBI" id="CHEBI:73359"/>
        <dbReference type="ChEBI" id="CHEBI:77287"/>
        <dbReference type="EC" id="3.3.2.2"/>
    </reaction>
</comment>
<evidence type="ECO:0000256" key="2">
    <source>
        <dbReference type="ARBA" id="ARBA00007375"/>
    </source>
</evidence>
<feature type="transmembrane region" description="Helical" evidence="9">
    <location>
        <begin position="71"/>
        <end position="88"/>
    </location>
</feature>
<evidence type="ECO:0000256" key="7">
    <source>
        <dbReference type="ARBA" id="ARBA00049458"/>
    </source>
</evidence>
<evidence type="ECO:0000256" key="6">
    <source>
        <dbReference type="ARBA" id="ARBA00035673"/>
    </source>
</evidence>
<dbReference type="GO" id="GO:0047408">
    <property type="term" value="F:alkenylglycerophosphocholine hydrolase activity"/>
    <property type="evidence" value="ECO:0007669"/>
    <property type="project" value="UniProtKB-EC"/>
</dbReference>
<feature type="transmembrane region" description="Helical" evidence="9">
    <location>
        <begin position="37"/>
        <end position="59"/>
    </location>
</feature>
<dbReference type="EMBL" id="HBUF01298778">
    <property type="protein sequence ID" value="CAG6690671.1"/>
    <property type="molecule type" value="Transcribed_RNA"/>
</dbReference>
<organism evidence="10">
    <name type="scientific">Cacopsylla melanoneura</name>
    <dbReference type="NCBI Taxonomy" id="428564"/>
    <lineage>
        <taxon>Eukaryota</taxon>
        <taxon>Metazoa</taxon>
        <taxon>Ecdysozoa</taxon>
        <taxon>Arthropoda</taxon>
        <taxon>Hexapoda</taxon>
        <taxon>Insecta</taxon>
        <taxon>Pterygota</taxon>
        <taxon>Neoptera</taxon>
        <taxon>Paraneoptera</taxon>
        <taxon>Hemiptera</taxon>
        <taxon>Sternorrhyncha</taxon>
        <taxon>Psylloidea</taxon>
        <taxon>Psyllidae</taxon>
        <taxon>Psyllinae</taxon>
        <taxon>Cacopsylla</taxon>
    </lineage>
</organism>
<feature type="transmembrane region" description="Helical" evidence="9">
    <location>
        <begin position="12"/>
        <end position="31"/>
    </location>
</feature>
<protein>
    <recommendedName>
        <fullName evidence="6">lysoplasmalogenase</fullName>
        <ecNumber evidence="6">3.3.2.2</ecNumber>
    </recommendedName>
</protein>
<proteinExistence type="inferred from homology"/>
<feature type="transmembrane region" description="Helical" evidence="9">
    <location>
        <begin position="116"/>
        <end position="133"/>
    </location>
</feature>
<dbReference type="EMBL" id="HBUF01298779">
    <property type="protein sequence ID" value="CAG6690672.1"/>
    <property type="molecule type" value="Transcribed_RNA"/>
</dbReference>
<evidence type="ECO:0000313" key="10">
    <source>
        <dbReference type="EMBL" id="CAG6690673.1"/>
    </source>
</evidence>
<evidence type="ECO:0000256" key="5">
    <source>
        <dbReference type="ARBA" id="ARBA00023136"/>
    </source>
</evidence>